<protein>
    <submittedName>
        <fullName evidence="2">Uncharacterized protein</fullName>
    </submittedName>
</protein>
<feature type="compositionally biased region" description="Polar residues" evidence="1">
    <location>
        <begin position="69"/>
        <end position="106"/>
    </location>
</feature>
<keyword evidence="3" id="KW-1185">Reference proteome</keyword>
<reference evidence="2" key="1">
    <citation type="submission" date="2020-05" db="EMBL/GenBank/DDBJ databases">
        <title>Mycena genomes resolve the evolution of fungal bioluminescence.</title>
        <authorList>
            <person name="Tsai I.J."/>
        </authorList>
    </citation>
    <scope>NUCLEOTIDE SEQUENCE</scope>
    <source>
        <strain evidence="2">CCC161011</strain>
    </source>
</reference>
<evidence type="ECO:0000313" key="3">
    <source>
        <dbReference type="Proteomes" id="UP000620124"/>
    </source>
</evidence>
<organism evidence="2 3">
    <name type="scientific">Mycena venus</name>
    <dbReference type="NCBI Taxonomy" id="2733690"/>
    <lineage>
        <taxon>Eukaryota</taxon>
        <taxon>Fungi</taxon>
        <taxon>Dikarya</taxon>
        <taxon>Basidiomycota</taxon>
        <taxon>Agaricomycotina</taxon>
        <taxon>Agaricomycetes</taxon>
        <taxon>Agaricomycetidae</taxon>
        <taxon>Agaricales</taxon>
        <taxon>Marasmiineae</taxon>
        <taxon>Mycenaceae</taxon>
        <taxon>Mycena</taxon>
    </lineage>
</organism>
<feature type="region of interest" description="Disordered" evidence="1">
    <location>
        <begin position="422"/>
        <end position="457"/>
    </location>
</feature>
<proteinExistence type="predicted"/>
<gene>
    <name evidence="2" type="ORF">MVEN_00505500</name>
</gene>
<comment type="caution">
    <text evidence="2">The sequence shown here is derived from an EMBL/GenBank/DDBJ whole genome shotgun (WGS) entry which is preliminary data.</text>
</comment>
<sequence length="715" mass="77814">MSRETPNDHTSFIRKSLARIAHVNPNPVHTPAIPSMRKPVLQSHRIFNVSLSSFKTSSPPRLGPKTHNHTTIDPDTSTSSVAEDNSMSSEQDSLDTDNSATDTDLPSTAAPPGLPCPSRYPIIRFPINTVVPRPGVRRPAHWAPARAGCDVVRIEHPKKRAEPLPKPLLSEIPPPPQRFQPRPGSSVSSGQDQDDDTFYTISTSISATSGNDDAMEPPRKDLIHAQLEHILEMDDGLIDDADLPGVPQSLWATCPTPPPSPSCSLPAQRLNRKASHALLNYLLLECGYDLASLRSLEARLPVSGSKSEHVSEVVEEYTNPDTSNTADDLQIPNGNVVAEGILVDLDEETSPTVDALDESGVSLEEIVSILEELFQPLESEAKKGHETEETPPTIGALDGSVVSEATESVLEQVTYTPDVEVKDGHKTESGTLTAMKSAQSLAPEVAKRRGPETARSIEGLSLGSPFAFISRSKARLDKANAAPSFDGPPLTRIRSLPECWRMSAFTAFAHSPPPSPTPAPKAKPKAKMYMHAGPMITSVEELATPLQSGHAYLRANKMMAMKNKVKTRPADAVVRPESPIQHVPGVPLQRTMTGGSLVKTSLLGRFRHTPKWSSVWSKLTKPAVKGMRVLVKGGNAREMSWKDFCMTMRELGFTMTESGGNSVKFTPPFDNAPTITFRRPHDKVLRMRQLGKVRKALVETYGWAPEDIMAVLGTD</sequence>
<feature type="compositionally biased region" description="Low complexity" evidence="1">
    <location>
        <begin position="179"/>
        <end position="191"/>
    </location>
</feature>
<dbReference type="Proteomes" id="UP000620124">
    <property type="component" value="Unassembled WGS sequence"/>
</dbReference>
<feature type="compositionally biased region" description="Polar residues" evidence="1">
    <location>
        <begin position="429"/>
        <end position="440"/>
    </location>
</feature>
<dbReference type="OrthoDB" id="2922289at2759"/>
<evidence type="ECO:0000313" key="2">
    <source>
        <dbReference type="EMBL" id="KAF7361622.1"/>
    </source>
</evidence>
<name>A0A8H6YM92_9AGAR</name>
<feature type="region of interest" description="Disordered" evidence="1">
    <location>
        <begin position="158"/>
        <end position="197"/>
    </location>
</feature>
<dbReference type="AlphaFoldDB" id="A0A8H6YM92"/>
<dbReference type="EMBL" id="JACAZI010000004">
    <property type="protein sequence ID" value="KAF7361622.1"/>
    <property type="molecule type" value="Genomic_DNA"/>
</dbReference>
<feature type="region of interest" description="Disordered" evidence="1">
    <location>
        <begin position="52"/>
        <end position="117"/>
    </location>
</feature>
<evidence type="ECO:0000256" key="1">
    <source>
        <dbReference type="SAM" id="MobiDB-lite"/>
    </source>
</evidence>
<accession>A0A8H6YM92</accession>